<comment type="subcellular location">
    <subcellularLocation>
        <location evidence="1">Membrane</location>
    </subcellularLocation>
</comment>
<accession>A0AAP0JR55</accession>
<evidence type="ECO:0000256" key="1">
    <source>
        <dbReference type="ARBA" id="ARBA00004370"/>
    </source>
</evidence>
<dbReference type="SUPFAM" id="SSF52047">
    <property type="entry name" value="RNI-like"/>
    <property type="match status" value="1"/>
</dbReference>
<comment type="caution">
    <text evidence="9">The sequence shown here is derived from an EMBL/GenBank/DDBJ whole genome shotgun (WGS) entry which is preliminary data.</text>
</comment>
<name>A0AAP0JR55_9MAGN</name>
<evidence type="ECO:0000256" key="5">
    <source>
        <dbReference type="ARBA" id="ARBA00022989"/>
    </source>
</evidence>
<reference evidence="9 10" key="1">
    <citation type="submission" date="2024-01" db="EMBL/GenBank/DDBJ databases">
        <title>Genome assemblies of Stephania.</title>
        <authorList>
            <person name="Yang L."/>
        </authorList>
    </citation>
    <scope>NUCLEOTIDE SEQUENCE [LARGE SCALE GENOMIC DNA]</scope>
    <source>
        <strain evidence="9">QJT</strain>
        <tissue evidence="9">Leaf</tissue>
    </source>
</reference>
<dbReference type="InterPro" id="IPR008271">
    <property type="entry name" value="Ser/Thr_kinase_AS"/>
</dbReference>
<dbReference type="EMBL" id="JBBNAE010000003">
    <property type="protein sequence ID" value="KAK9137477.1"/>
    <property type="molecule type" value="Genomic_DNA"/>
</dbReference>
<dbReference type="InterPro" id="IPR003591">
    <property type="entry name" value="Leu-rich_rpt_typical-subtyp"/>
</dbReference>
<dbReference type="SMART" id="SM00220">
    <property type="entry name" value="S_TKc"/>
    <property type="match status" value="1"/>
</dbReference>
<feature type="compositionally biased region" description="Basic and acidic residues" evidence="7">
    <location>
        <begin position="483"/>
        <end position="499"/>
    </location>
</feature>
<dbReference type="InterPro" id="IPR001611">
    <property type="entry name" value="Leu-rich_rpt"/>
</dbReference>
<evidence type="ECO:0000313" key="10">
    <source>
        <dbReference type="Proteomes" id="UP001417504"/>
    </source>
</evidence>
<feature type="compositionally biased region" description="Low complexity" evidence="7">
    <location>
        <begin position="327"/>
        <end position="344"/>
    </location>
</feature>
<dbReference type="PANTHER" id="PTHR24359:SF1">
    <property type="entry name" value="INHIBITOR OF NUCLEAR FACTOR KAPPA-B KINASE EPSILON SUBUNIT HOMOLOG 1-RELATED"/>
    <property type="match status" value="1"/>
</dbReference>
<evidence type="ECO:0000313" key="9">
    <source>
        <dbReference type="EMBL" id="KAK9137477.1"/>
    </source>
</evidence>
<protein>
    <recommendedName>
        <fullName evidence="8">Protein kinase domain-containing protein</fullName>
    </recommendedName>
</protein>
<feature type="region of interest" description="Disordered" evidence="7">
    <location>
        <begin position="470"/>
        <end position="507"/>
    </location>
</feature>
<proteinExistence type="predicted"/>
<keyword evidence="5" id="KW-1133">Transmembrane helix</keyword>
<dbReference type="PANTHER" id="PTHR24359">
    <property type="entry name" value="SERINE/THREONINE-PROTEIN KINASE SBK1"/>
    <property type="match status" value="1"/>
</dbReference>
<evidence type="ECO:0000256" key="7">
    <source>
        <dbReference type="SAM" id="MobiDB-lite"/>
    </source>
</evidence>
<organism evidence="9 10">
    <name type="scientific">Stephania japonica</name>
    <dbReference type="NCBI Taxonomy" id="461633"/>
    <lineage>
        <taxon>Eukaryota</taxon>
        <taxon>Viridiplantae</taxon>
        <taxon>Streptophyta</taxon>
        <taxon>Embryophyta</taxon>
        <taxon>Tracheophyta</taxon>
        <taxon>Spermatophyta</taxon>
        <taxon>Magnoliopsida</taxon>
        <taxon>Ranunculales</taxon>
        <taxon>Menispermaceae</taxon>
        <taxon>Menispermoideae</taxon>
        <taxon>Cissampelideae</taxon>
        <taxon>Stephania</taxon>
    </lineage>
</organism>
<dbReference type="Proteomes" id="UP001417504">
    <property type="component" value="Unassembled WGS sequence"/>
</dbReference>
<dbReference type="SMART" id="SM00364">
    <property type="entry name" value="LRR_BAC"/>
    <property type="match status" value="3"/>
</dbReference>
<dbReference type="Gene3D" id="1.10.510.10">
    <property type="entry name" value="Transferase(Phosphotransferase) domain 1"/>
    <property type="match status" value="1"/>
</dbReference>
<dbReference type="Pfam" id="PF23598">
    <property type="entry name" value="LRR_14"/>
    <property type="match status" value="1"/>
</dbReference>
<dbReference type="InterPro" id="IPR032675">
    <property type="entry name" value="LRR_dom_sf"/>
</dbReference>
<dbReference type="Pfam" id="PF14381">
    <property type="entry name" value="EDR1_CTR1_ARMC3_pept"/>
    <property type="match status" value="1"/>
</dbReference>
<dbReference type="GO" id="GO:0016020">
    <property type="term" value="C:membrane"/>
    <property type="evidence" value="ECO:0007669"/>
    <property type="project" value="UniProtKB-SubCell"/>
</dbReference>
<dbReference type="PRINTS" id="PR00019">
    <property type="entry name" value="LEURICHRPT"/>
</dbReference>
<evidence type="ECO:0000256" key="4">
    <source>
        <dbReference type="ARBA" id="ARBA00022737"/>
    </source>
</evidence>
<keyword evidence="2" id="KW-0433">Leucine-rich repeat</keyword>
<feature type="compositionally biased region" description="Basic and acidic residues" evidence="7">
    <location>
        <begin position="11"/>
        <end position="29"/>
    </location>
</feature>
<keyword evidence="3" id="KW-0812">Transmembrane</keyword>
<dbReference type="SUPFAM" id="SSF56112">
    <property type="entry name" value="Protein kinase-like (PK-like)"/>
    <property type="match status" value="1"/>
</dbReference>
<feature type="region of interest" description="Disordered" evidence="7">
    <location>
        <begin position="1"/>
        <end position="45"/>
    </location>
</feature>
<dbReference type="InterPro" id="IPR055164">
    <property type="entry name" value="EDR1/CTR1/ARMC3-like_pept-like"/>
</dbReference>
<keyword evidence="10" id="KW-1185">Reference proteome</keyword>
<dbReference type="InterPro" id="IPR055414">
    <property type="entry name" value="LRR_R13L4/SHOC2-like"/>
</dbReference>
<evidence type="ECO:0000256" key="2">
    <source>
        <dbReference type="ARBA" id="ARBA00022614"/>
    </source>
</evidence>
<dbReference type="FunFam" id="1.10.510.10:FF:000988">
    <property type="entry name" value="Leucine-rich repeat protein kinase family protein"/>
    <property type="match status" value="1"/>
</dbReference>
<dbReference type="Pfam" id="PF00069">
    <property type="entry name" value="Pkinase"/>
    <property type="match status" value="1"/>
</dbReference>
<keyword evidence="4" id="KW-0677">Repeat</keyword>
<dbReference type="InterPro" id="IPR011009">
    <property type="entry name" value="Kinase-like_dom_sf"/>
</dbReference>
<sequence length="1113" mass="124948">MQSSEALETVSRSEEQSKEVADEAEKPEENGSEVSGSVVDEEPVHDVSGKTWELSLLDQSEDSIKGLYVYKNVFNLIPRSVEEFEQLKTLKFFGNEINLFASETKNLSSLECLQVKLSSPEFSSLPLQRLKALKELELCMVPQRSSALRIFGEIASLQSLTKLVICHFSIRYLPPEIGSLSKLELLDVSFNKLKKLPNEITALSNLKSLKVASNKLVELPSSLTGLQELEYLDLSNNRLTSLGSIKLTSMPALQKLNLQYNKLLHCCQIPSWICCNLEGNGKDTSNDEFISSSLDLDVNVDVDVDDDTVIQNCEGNQSCASEDQGGSLDTASSVSPSASSIRCSTAHQRKKGWKRHDNLQQRARQERLNSVRKWKSGHHHHHIITMNLDERCKEYKPPLNASVAPEYLAEPSALPGSDVGTVEAVDEDSRCALSGEEDLLTLFNHDEDKNAMLDSISACRRYDNELRSNDEQEDESCLDASEEASKSKRHCDEELDNPKPTKSRRPVDTYSNLSCKYSAESFCSSKDRLPDGFYDAGRDRPFMPIHSYEQDMCLDSREVILLDRENDEDLNVIALSAQALLSPLKPQIKQEQQFADNDLQRATMLALFVSNWFGGFDKSNLVVRMRKSVAGSNYHKPFVCTCPTGSANDKMPSKQIGASENWDFTDHCEQSLRRIKRARNSNIVPIGALHSGLCRHRALLMKYLSDRLDPPIPCELVRGYFDFMPHAWNTVLVQRNDLWVRMVVDTCCPIDIREETDPEYFCRYIGVERLRNGVADTLMIFHVRPSLLFSDEVKVAGSSSIIQCKFGSMDAVAKVRTLKGKGASIEEKENFLYSFLGEVRILNVLKKHSCIVEIYGHQISSKWNNVVDGNEEHLLQSAVVMEHIKGGSLSSYIEKLSKSGEKHVPLDLALFIARDVACALVELHSKHIIHRDIKSENILIDLKRKKADNAPVVKLCDFDRAVPLRSLSHTCCISHHGVPPPDVCVGTPRWMAPEVLQAMHQRTLYGLEVDIWSYGCLLLELLTLGVPYAVDSKSEFHELIQRGQPPSLPKELDDLRSSKSVDADAEVESKATMRFLVGLFHQCTQSNPNDRPTAVQLYDMLQEHTNNFVSGSS</sequence>
<dbReference type="SMART" id="SM00369">
    <property type="entry name" value="LRR_TYP"/>
    <property type="match status" value="4"/>
</dbReference>
<evidence type="ECO:0000259" key="8">
    <source>
        <dbReference type="PROSITE" id="PS50011"/>
    </source>
</evidence>
<dbReference type="Gene3D" id="3.80.10.10">
    <property type="entry name" value="Ribonuclease Inhibitor"/>
    <property type="match status" value="1"/>
</dbReference>
<dbReference type="PROSITE" id="PS51450">
    <property type="entry name" value="LRR"/>
    <property type="match status" value="2"/>
</dbReference>
<dbReference type="InterPro" id="IPR000719">
    <property type="entry name" value="Prot_kinase_dom"/>
</dbReference>
<dbReference type="GO" id="GO:0005524">
    <property type="term" value="F:ATP binding"/>
    <property type="evidence" value="ECO:0007669"/>
    <property type="project" value="InterPro"/>
</dbReference>
<feature type="domain" description="Protein kinase" evidence="8">
    <location>
        <begin position="764"/>
        <end position="1109"/>
    </location>
</feature>
<feature type="compositionally biased region" description="Acidic residues" evidence="7">
    <location>
        <begin position="471"/>
        <end position="482"/>
    </location>
</feature>
<gene>
    <name evidence="9" type="ORF">Sjap_008071</name>
</gene>
<dbReference type="PROSITE" id="PS50011">
    <property type="entry name" value="PROTEIN_KINASE_DOM"/>
    <property type="match status" value="1"/>
</dbReference>
<evidence type="ECO:0000256" key="3">
    <source>
        <dbReference type="ARBA" id="ARBA00022692"/>
    </source>
</evidence>
<dbReference type="PROSITE" id="PS00108">
    <property type="entry name" value="PROTEIN_KINASE_ST"/>
    <property type="match status" value="1"/>
</dbReference>
<dbReference type="AlphaFoldDB" id="A0AAP0JR55"/>
<evidence type="ECO:0000256" key="6">
    <source>
        <dbReference type="ARBA" id="ARBA00023136"/>
    </source>
</evidence>
<keyword evidence="6" id="KW-0472">Membrane</keyword>
<feature type="region of interest" description="Disordered" evidence="7">
    <location>
        <begin position="316"/>
        <end position="357"/>
    </location>
</feature>
<dbReference type="GO" id="GO:0004674">
    <property type="term" value="F:protein serine/threonine kinase activity"/>
    <property type="evidence" value="ECO:0007669"/>
    <property type="project" value="TreeGrafter"/>
</dbReference>